<protein>
    <submittedName>
        <fullName evidence="1">Uncharacterized protein</fullName>
    </submittedName>
</protein>
<dbReference type="Proteomes" id="UP000030675">
    <property type="component" value="Unassembled WGS sequence"/>
</dbReference>
<evidence type="ECO:0000313" key="1">
    <source>
        <dbReference type="EMBL" id="GAD32153.1"/>
    </source>
</evidence>
<reference evidence="2" key="1">
    <citation type="submission" date="2012-12" db="EMBL/GenBank/DDBJ databases">
        <title>Genome Sequence of Photobacterium leiognathi lrivu.4.1.</title>
        <authorList>
            <person name="Urbanczyk H."/>
            <person name="Ogura Y."/>
            <person name="Hayashi T."/>
            <person name="Dunlap P.V."/>
        </authorList>
    </citation>
    <scope>NUCLEOTIDE SEQUENCE [LARGE SCALE GENOMIC DNA]</scope>
    <source>
        <strain evidence="2">lrivu.4.1</strain>
    </source>
</reference>
<organism evidence="1 2">
    <name type="scientific">Photobacterium leiognathi lrivu.4.1</name>
    <dbReference type="NCBI Taxonomy" id="1248232"/>
    <lineage>
        <taxon>Bacteria</taxon>
        <taxon>Pseudomonadati</taxon>
        <taxon>Pseudomonadota</taxon>
        <taxon>Gammaproteobacteria</taxon>
        <taxon>Vibrionales</taxon>
        <taxon>Vibrionaceae</taxon>
        <taxon>Photobacterium</taxon>
    </lineage>
</organism>
<name>V5F7N3_PHOLE</name>
<proteinExistence type="predicted"/>
<gene>
    <name evidence="1" type="ORF">PLEI_3822</name>
</gene>
<dbReference type="HOGENOM" id="CLU_2863926_0_0_6"/>
<sequence>MLRSIDHAGDTQWSKLAVFLGDVDTLERFGFISFSAQLIDCFHAAHICIPDNAVNSRRFTAFIL</sequence>
<evidence type="ECO:0000313" key="2">
    <source>
        <dbReference type="Proteomes" id="UP000030675"/>
    </source>
</evidence>
<dbReference type="EMBL" id="DF196821">
    <property type="protein sequence ID" value="GAD32153.1"/>
    <property type="molecule type" value="Genomic_DNA"/>
</dbReference>
<accession>V5F7N3</accession>
<dbReference type="AlphaFoldDB" id="V5F7N3"/>